<evidence type="ECO:0000313" key="1">
    <source>
        <dbReference type="EMBL" id="KKT64883.1"/>
    </source>
</evidence>
<organism evidence="1 2">
    <name type="scientific">Candidatus Woesebacteria bacterium GW2011_GWA2_44_33</name>
    <dbReference type="NCBI Taxonomy" id="1618564"/>
    <lineage>
        <taxon>Bacteria</taxon>
        <taxon>Candidatus Woeseibacteriota</taxon>
    </lineage>
</organism>
<accession>A0A0G1J0K3</accession>
<reference evidence="1 2" key="1">
    <citation type="journal article" date="2015" name="Nature">
        <title>rRNA introns, odd ribosomes, and small enigmatic genomes across a large radiation of phyla.</title>
        <authorList>
            <person name="Brown C.T."/>
            <person name="Hug L.A."/>
            <person name="Thomas B.C."/>
            <person name="Sharon I."/>
            <person name="Castelle C.J."/>
            <person name="Singh A."/>
            <person name="Wilkins M.J."/>
            <person name="Williams K.H."/>
            <person name="Banfield J.F."/>
        </authorList>
    </citation>
    <scope>NUCLEOTIDE SEQUENCE [LARGE SCALE GENOMIC DNA]</scope>
</reference>
<evidence type="ECO:0000313" key="2">
    <source>
        <dbReference type="Proteomes" id="UP000034826"/>
    </source>
</evidence>
<name>A0A0G1J0K3_9BACT</name>
<dbReference type="Proteomes" id="UP000034826">
    <property type="component" value="Unassembled WGS sequence"/>
</dbReference>
<protein>
    <recommendedName>
        <fullName evidence="3">SpoVT-AbrB domain-containing protein</fullName>
    </recommendedName>
</protein>
<dbReference type="AlphaFoldDB" id="A0A0G1J0K3"/>
<dbReference type="EMBL" id="LCIY01000050">
    <property type="protein sequence ID" value="KKT64883.1"/>
    <property type="molecule type" value="Genomic_DNA"/>
</dbReference>
<comment type="caution">
    <text evidence="1">The sequence shown here is derived from an EMBL/GenBank/DDBJ whole genome shotgun (WGS) entry which is preliminary data.</text>
</comment>
<gene>
    <name evidence="1" type="ORF">UW60_C0050G0006</name>
</gene>
<evidence type="ECO:0008006" key="3">
    <source>
        <dbReference type="Google" id="ProtNLM"/>
    </source>
</evidence>
<sequence>MTEIRNSCNIENMQTATHGEIIKLRPRGVLTIPKRLRSGLFDEDSLARIRRVGRKLVIEPIRTISYPVRSYTNAEINDFFDLDEKETKSLKDKGLI</sequence>
<proteinExistence type="predicted"/>